<evidence type="ECO:0000313" key="1">
    <source>
        <dbReference type="EMBL" id="QOX62633.1"/>
    </source>
</evidence>
<protein>
    <submittedName>
        <fullName evidence="1">Branched-chain amino acid ABC transporter permease</fullName>
    </submittedName>
</protein>
<accession>A0ACD1A862</accession>
<organism evidence="1 2">
    <name type="scientific">Anoxybacterium hadale</name>
    <dbReference type="NCBI Taxonomy" id="3408580"/>
    <lineage>
        <taxon>Bacteria</taxon>
        <taxon>Bacillati</taxon>
        <taxon>Bacillota</taxon>
        <taxon>Clostridia</taxon>
        <taxon>Peptostreptococcales</taxon>
        <taxon>Anaerovoracaceae</taxon>
        <taxon>Anoxybacterium</taxon>
    </lineage>
</organism>
<reference evidence="1" key="1">
    <citation type="submission" date="2019-08" db="EMBL/GenBank/DDBJ databases">
        <title>Genome sequence of Clostridiales bacterium MT110.</title>
        <authorList>
            <person name="Cao J."/>
        </authorList>
    </citation>
    <scope>NUCLEOTIDE SEQUENCE</scope>
    <source>
        <strain evidence="1">MT110</strain>
    </source>
</reference>
<evidence type="ECO:0000313" key="2">
    <source>
        <dbReference type="Proteomes" id="UP000594014"/>
    </source>
</evidence>
<gene>
    <name evidence="1" type="ORF">FRZ06_04365</name>
</gene>
<dbReference type="EMBL" id="CP042469">
    <property type="protein sequence ID" value="QOX62633.1"/>
    <property type="molecule type" value="Genomic_DNA"/>
</dbReference>
<keyword evidence="2" id="KW-1185">Reference proteome</keyword>
<dbReference type="Proteomes" id="UP000594014">
    <property type="component" value="Chromosome"/>
</dbReference>
<proteinExistence type="predicted"/>
<name>A0ACD1A862_9FIRM</name>
<sequence length="286" mass="30859">MEQVLQVLISGILSGGIYALASVGLALIFGVVGLVNFAHGEYLMLAMYIAYWIYNFSGLDPYQSLIINLAIMAVIGYITFKVIMERVLDSDHSIQMLLTLALSMVLQNLALMFWKADYRNIRIDMTNDTMNLGFLTFNTPRVLAFFIAIGASILLYLFLQKTFTGAAMRAISQNGKAAQLMGINIKRTYGLAFVIGTTLVGLAGLLISPIYPAFPTVGASFSTLAFIVVVLGGLSSVPGAIIGGLVIGVVESFAGYLAGPAYQQAAYFLLFILVLVFKPNGLFGRS</sequence>